<organism evidence="2 3">
    <name type="scientific">Prunus dulcis</name>
    <name type="common">Almond</name>
    <name type="synonym">Amygdalus dulcis</name>
    <dbReference type="NCBI Taxonomy" id="3755"/>
    <lineage>
        <taxon>Eukaryota</taxon>
        <taxon>Viridiplantae</taxon>
        <taxon>Streptophyta</taxon>
        <taxon>Embryophyta</taxon>
        <taxon>Tracheophyta</taxon>
        <taxon>Spermatophyta</taxon>
        <taxon>Magnoliopsida</taxon>
        <taxon>eudicotyledons</taxon>
        <taxon>Gunneridae</taxon>
        <taxon>Pentapetalae</taxon>
        <taxon>rosids</taxon>
        <taxon>fabids</taxon>
        <taxon>Rosales</taxon>
        <taxon>Rosaceae</taxon>
        <taxon>Amygdaloideae</taxon>
        <taxon>Amygdaleae</taxon>
        <taxon>Prunus</taxon>
    </lineage>
</organism>
<dbReference type="InterPro" id="IPR038765">
    <property type="entry name" value="Papain-like_cys_pep_sf"/>
</dbReference>
<proteinExistence type="predicted"/>
<evidence type="ECO:0000313" key="2">
    <source>
        <dbReference type="EMBL" id="KAI5337648.1"/>
    </source>
</evidence>
<dbReference type="AlphaFoldDB" id="A0AAD4W751"/>
<name>A0AAD4W751_PRUDU</name>
<reference evidence="2 3" key="1">
    <citation type="journal article" date="2022" name="G3 (Bethesda)">
        <title>Whole-genome sequence and methylome profiling of the almond [Prunus dulcis (Mill.) D.A. Webb] cultivar 'Nonpareil'.</title>
        <authorList>
            <person name="D'Amico-Willman K.M."/>
            <person name="Ouma W.Z."/>
            <person name="Meulia T."/>
            <person name="Sideli G.M."/>
            <person name="Gradziel T.M."/>
            <person name="Fresnedo-Ramirez J."/>
        </authorList>
    </citation>
    <scope>NUCLEOTIDE SEQUENCE [LARGE SCALE GENOMIC DNA]</scope>
    <source>
        <strain evidence="2">Clone GOH B32 T37-40</strain>
    </source>
</reference>
<gene>
    <name evidence="2" type="ORF">L3X38_016919</name>
</gene>
<comment type="caution">
    <text evidence="2">The sequence shown here is derived from an EMBL/GenBank/DDBJ whole genome shotgun (WGS) entry which is preliminary data.</text>
</comment>
<protein>
    <submittedName>
        <fullName evidence="2">Uncharacterized protein</fullName>
    </submittedName>
</protein>
<dbReference type="Proteomes" id="UP001054821">
    <property type="component" value="Chromosome 3"/>
</dbReference>
<evidence type="ECO:0000256" key="1">
    <source>
        <dbReference type="SAM" id="MobiDB-lite"/>
    </source>
</evidence>
<accession>A0AAD4W751</accession>
<keyword evidence="3" id="KW-1185">Reference proteome</keyword>
<dbReference type="Gene3D" id="3.40.395.10">
    <property type="entry name" value="Adenoviral Proteinase, Chain A"/>
    <property type="match status" value="1"/>
</dbReference>
<dbReference type="SUPFAM" id="SSF54001">
    <property type="entry name" value="Cysteine proteinases"/>
    <property type="match status" value="1"/>
</dbReference>
<evidence type="ECO:0000313" key="3">
    <source>
        <dbReference type="Proteomes" id="UP001054821"/>
    </source>
</evidence>
<feature type="region of interest" description="Disordered" evidence="1">
    <location>
        <begin position="109"/>
        <end position="133"/>
    </location>
</feature>
<sequence length="133" mass="15285">MGDKKVELWDSLPGVKYNASRYQLAERIFAKFNIVRTDKARRQLNGCDCGIFIMNWLEDIECTSHGSNKFNHASEWVRIALSLLKNPKNTRLKEVRESARRVVDKELDKLAEHGPSIPHHPIARKPMTSSQAK</sequence>
<dbReference type="EMBL" id="JAJFAZ020000003">
    <property type="protein sequence ID" value="KAI5337648.1"/>
    <property type="molecule type" value="Genomic_DNA"/>
</dbReference>